<reference evidence="3" key="3">
    <citation type="journal article" date="2022" name="Clin. Infect. Dis.">
        <title>Association between Clostridium innocuum and antibiotic-associated diarrhea in adults and children: A cross-sectional study and comparative genomics analysis.</title>
        <authorList>
            <person name="Cherny K.E."/>
            <person name="Muscat E.B."/>
            <person name="Balaji A."/>
            <person name="Mukherjee J."/>
            <person name="Ozer E.A."/>
            <person name="Angarone M.P."/>
            <person name="Hauser A.R."/>
            <person name="Sichel J.S."/>
            <person name="Amponsah E."/>
            <person name="Kociolek L.K."/>
        </authorList>
    </citation>
    <scope>NUCLEOTIDE SEQUENCE</scope>
    <source>
        <strain evidence="3">NU1-AC-029v</strain>
    </source>
</reference>
<dbReference type="InterPro" id="IPR027843">
    <property type="entry name" value="DUF4440"/>
</dbReference>
<sequence length="122" mass="14296">MKELKSYIQSVNTCSDSLIREVWSDQDECSMIFPKGEVEGLDAILASFYHGAMAQYETRDLQQDDVKIQEFCDITIVRFYWTLYATMKDSGEHIMNKGRETQIYRSYPQGKKLVHVHYSRLP</sequence>
<dbReference type="Proteomes" id="UP000030008">
    <property type="component" value="Unassembled WGS sequence"/>
</dbReference>
<dbReference type="Proteomes" id="UP000604383">
    <property type="component" value="Unassembled WGS sequence"/>
</dbReference>
<evidence type="ECO:0000313" key="4">
    <source>
        <dbReference type="EMBL" id="MZH54501.1"/>
    </source>
</evidence>
<dbReference type="Gene3D" id="3.10.450.50">
    <property type="match status" value="1"/>
</dbReference>
<dbReference type="InterPro" id="IPR032710">
    <property type="entry name" value="NTF2-like_dom_sf"/>
</dbReference>
<dbReference type="EMBL" id="JAKTMA010000041">
    <property type="protein sequence ID" value="MCR0234806.1"/>
    <property type="molecule type" value="Genomic_DNA"/>
</dbReference>
<proteinExistence type="predicted"/>
<dbReference type="SUPFAM" id="SSF54427">
    <property type="entry name" value="NTF2-like"/>
    <property type="match status" value="1"/>
</dbReference>
<dbReference type="Proteomes" id="UP001203972">
    <property type="component" value="Unassembled WGS sequence"/>
</dbReference>
<dbReference type="Pfam" id="PF14534">
    <property type="entry name" value="DUF4440"/>
    <property type="match status" value="1"/>
</dbReference>
<evidence type="ECO:0000259" key="1">
    <source>
        <dbReference type="Pfam" id="PF14534"/>
    </source>
</evidence>
<dbReference type="AlphaFoldDB" id="A0A099I9Q1"/>
<dbReference type="EMBL" id="WWTN01000002">
    <property type="protein sequence ID" value="MZH54501.1"/>
    <property type="molecule type" value="Genomic_DNA"/>
</dbReference>
<feature type="domain" description="DUF4440" evidence="1">
    <location>
        <begin position="7"/>
        <end position="105"/>
    </location>
</feature>
<evidence type="ECO:0000313" key="5">
    <source>
        <dbReference type="Proteomes" id="UP000030008"/>
    </source>
</evidence>
<gene>
    <name evidence="2" type="ORF">CIAN88_04025</name>
    <name evidence="4" type="ORF">GT664_01735</name>
    <name evidence="3" type="ORF">MKC95_18735</name>
</gene>
<accession>A0A099I9Q1</accession>
<comment type="caution">
    <text evidence="2">The sequence shown here is derived from an EMBL/GenBank/DDBJ whole genome shotgun (WGS) entry which is preliminary data.</text>
</comment>
<evidence type="ECO:0000313" key="3">
    <source>
        <dbReference type="EMBL" id="MCR0234806.1"/>
    </source>
</evidence>
<name>A0A099I9Q1_CLOIN</name>
<reference evidence="4" key="2">
    <citation type="journal article" date="2019" name="Nat. Med.">
        <title>A library of human gut bacterial isolates paired with longitudinal multiomics data enables mechanistic microbiome research.</title>
        <authorList>
            <person name="Poyet M."/>
            <person name="Groussin M."/>
            <person name="Gibbons S.M."/>
            <person name="Avila-Pacheco J."/>
            <person name="Jiang X."/>
            <person name="Kearney S.M."/>
            <person name="Perrotta A.R."/>
            <person name="Berdy B."/>
            <person name="Zhao S."/>
            <person name="Lieberman T.D."/>
            <person name="Swanson P.K."/>
            <person name="Smith M."/>
            <person name="Roesemann S."/>
            <person name="Alexander J.E."/>
            <person name="Rich S.A."/>
            <person name="Livny J."/>
            <person name="Vlamakis H."/>
            <person name="Clish C."/>
            <person name="Bullock K."/>
            <person name="Deik A."/>
            <person name="Scott J."/>
            <person name="Pierce K.A."/>
            <person name="Xavier R.J."/>
            <person name="Alm E.J."/>
        </authorList>
    </citation>
    <scope>NUCLEOTIDE SEQUENCE</scope>
    <source>
        <strain evidence="4">BIOML-A12</strain>
    </source>
</reference>
<dbReference type="EMBL" id="JQIF01000017">
    <property type="protein sequence ID" value="KGJ54316.1"/>
    <property type="molecule type" value="Genomic_DNA"/>
</dbReference>
<reference evidence="2 5" key="1">
    <citation type="submission" date="2014-08" db="EMBL/GenBank/DDBJ databases">
        <title>Clostridium innocuum, an unnegligible vancomycin-resistant pathogen causing extra-intestinal infections.</title>
        <authorList>
            <person name="Feng Y."/>
            <person name="Chiu C.-H."/>
        </authorList>
    </citation>
    <scope>NUCLEOTIDE SEQUENCE [LARGE SCALE GENOMIC DNA]</scope>
    <source>
        <strain evidence="2 5">AN88</strain>
    </source>
</reference>
<dbReference type="RefSeq" id="WP_008816007.1">
    <property type="nucleotide sequence ID" value="NZ_AP025565.1"/>
</dbReference>
<organism evidence="2 5">
    <name type="scientific">Clostridium innocuum</name>
    <dbReference type="NCBI Taxonomy" id="1522"/>
    <lineage>
        <taxon>Bacteria</taxon>
        <taxon>Bacillati</taxon>
        <taxon>Bacillota</taxon>
        <taxon>Clostridia</taxon>
        <taxon>Eubacteriales</taxon>
        <taxon>Clostridiaceae</taxon>
        <taxon>Clostridium</taxon>
    </lineage>
</organism>
<protein>
    <submittedName>
        <fullName evidence="4">DUF4440 domain-containing protein</fullName>
    </submittedName>
    <submittedName>
        <fullName evidence="3">Nuclear transport factor 2 family protein</fullName>
    </submittedName>
</protein>
<evidence type="ECO:0000313" key="2">
    <source>
        <dbReference type="EMBL" id="KGJ54316.1"/>
    </source>
</evidence>